<dbReference type="Pfam" id="PF00196">
    <property type="entry name" value="GerE"/>
    <property type="match status" value="1"/>
</dbReference>
<dbReference type="SMART" id="SM00421">
    <property type="entry name" value="HTH_LUXR"/>
    <property type="match status" value="1"/>
</dbReference>
<evidence type="ECO:0000313" key="2">
    <source>
        <dbReference type="EMBL" id="SDC62032.1"/>
    </source>
</evidence>
<evidence type="ECO:0000313" key="3">
    <source>
        <dbReference type="Proteomes" id="UP000199417"/>
    </source>
</evidence>
<protein>
    <submittedName>
        <fullName evidence="2">Predicted ATPase</fullName>
    </submittedName>
</protein>
<dbReference type="InterPro" id="IPR016032">
    <property type="entry name" value="Sig_transdc_resp-reg_C-effctor"/>
</dbReference>
<dbReference type="PRINTS" id="PR00038">
    <property type="entry name" value="HTHLUXR"/>
</dbReference>
<sequence length="774" mass="84048">MAPSVRGRVGNLPLDLTSFVGRRREVTEARRLLALSRLVTLTGMGGVGKTRLSLRVAAESQRAFDDGVWLVELGEQTDPELVPDTVAAALGLREQSAPSPLRLLTDLVGDHRVLLVLDNCEHLVDAVAKLAEALLRTCPELRILATSREPLLIGGETTLRVPPMTVPDPDRTGSVQGLAQYEAVTLFVERAATAVSGFELTADNHTTIARICDKLDGLPLPLELAAARLRALSADQILDRLNDRYRLLNAGSRGAPSRQQTLRMCIDWSHDLCTETERRLWRRLAVFARGFELDGAEGVAAGDLTPDELLDLVASLVDKSILIREQPDGVVRYRLLETLRDYGLERLAEAGEEADLRRRHRDWYARLTARAEAEWIGPAQPEWIARLAREQANLRDALEYCIAEPGEAEAGLRITNAAYLFWLSRGLLGEGRRWLDRTLEAQGGAPTLERVEALCAGAVLAGNQDDIVTGAAMVEQAREAAAALGDPEADTLVAHATGHLAIYTGDPERAVRFLDGILDTVRGEDDRLRHVSTLLGLSMASALLGDTPRATAAAEEVLAITEPHQESVYRSYALCTLGLALWQQDPDRARPLLEQGLRLSGVVDDPLGSAVCVETLAWITADMHQFQRAAVMLGGAQVLWQAGGNSGVVIPGLRTFHDECEQHARSALGQRAFETALRQGAGLTLDEIVAFAVGDEPPPAEPATGHPAADLTPREQEVADLVARGLTNRAIAEQLVISQRTAQGHVEHVLSKLGFTSRAQIAAWVVEQSHEPPD</sequence>
<dbReference type="CDD" id="cd06170">
    <property type="entry name" value="LuxR_C_like"/>
    <property type="match status" value="1"/>
</dbReference>
<dbReference type="InterPro" id="IPR000792">
    <property type="entry name" value="Tscrpt_reg_LuxR_C"/>
</dbReference>
<keyword evidence="3" id="KW-1185">Reference proteome</keyword>
<dbReference type="SUPFAM" id="SSF46894">
    <property type="entry name" value="C-terminal effector domain of the bipartite response regulators"/>
    <property type="match status" value="1"/>
</dbReference>
<dbReference type="PANTHER" id="PTHR47691">
    <property type="entry name" value="REGULATOR-RELATED"/>
    <property type="match status" value="1"/>
</dbReference>
<dbReference type="Gene3D" id="1.10.10.10">
    <property type="entry name" value="Winged helix-like DNA-binding domain superfamily/Winged helix DNA-binding domain"/>
    <property type="match status" value="1"/>
</dbReference>
<organism evidence="2 3">
    <name type="scientific">Rhodococcus tukisamuensis</name>
    <dbReference type="NCBI Taxonomy" id="168276"/>
    <lineage>
        <taxon>Bacteria</taxon>
        <taxon>Bacillati</taxon>
        <taxon>Actinomycetota</taxon>
        <taxon>Actinomycetes</taxon>
        <taxon>Mycobacteriales</taxon>
        <taxon>Nocardiaceae</taxon>
        <taxon>Rhodococcus</taxon>
    </lineage>
</organism>
<feature type="domain" description="HTH luxR-type" evidence="1">
    <location>
        <begin position="704"/>
        <end position="769"/>
    </location>
</feature>
<dbReference type="Proteomes" id="UP000199417">
    <property type="component" value="Unassembled WGS sequence"/>
</dbReference>
<dbReference type="RefSeq" id="WP_072845448.1">
    <property type="nucleotide sequence ID" value="NZ_FNAB01000001.1"/>
</dbReference>
<proteinExistence type="predicted"/>
<accession>A0A1G6N2H9</accession>
<dbReference type="GO" id="GO:0003677">
    <property type="term" value="F:DNA binding"/>
    <property type="evidence" value="ECO:0007669"/>
    <property type="project" value="InterPro"/>
</dbReference>
<dbReference type="Pfam" id="PF13401">
    <property type="entry name" value="AAA_22"/>
    <property type="match status" value="1"/>
</dbReference>
<dbReference type="Gene3D" id="3.40.50.300">
    <property type="entry name" value="P-loop containing nucleotide triphosphate hydrolases"/>
    <property type="match status" value="1"/>
</dbReference>
<gene>
    <name evidence="2" type="ORF">SAMN05444580_101400</name>
</gene>
<dbReference type="GO" id="GO:0006355">
    <property type="term" value="P:regulation of DNA-templated transcription"/>
    <property type="evidence" value="ECO:0007669"/>
    <property type="project" value="InterPro"/>
</dbReference>
<dbReference type="SUPFAM" id="SSF52540">
    <property type="entry name" value="P-loop containing nucleoside triphosphate hydrolases"/>
    <property type="match status" value="1"/>
</dbReference>
<dbReference type="PROSITE" id="PS50043">
    <property type="entry name" value="HTH_LUXR_2"/>
    <property type="match status" value="1"/>
</dbReference>
<reference evidence="2 3" key="1">
    <citation type="submission" date="2016-10" db="EMBL/GenBank/DDBJ databases">
        <authorList>
            <person name="de Groot N.N."/>
        </authorList>
    </citation>
    <scope>NUCLEOTIDE SEQUENCE [LARGE SCALE GENOMIC DNA]</scope>
    <source>
        <strain evidence="2 3">JCM 11308</strain>
    </source>
</reference>
<dbReference type="PRINTS" id="PR00364">
    <property type="entry name" value="DISEASERSIST"/>
</dbReference>
<dbReference type="PANTHER" id="PTHR47691:SF3">
    <property type="entry name" value="HTH-TYPE TRANSCRIPTIONAL REGULATOR RV0890C-RELATED"/>
    <property type="match status" value="1"/>
</dbReference>
<dbReference type="AlphaFoldDB" id="A0A1G6N2H9"/>
<dbReference type="Gene3D" id="1.25.40.10">
    <property type="entry name" value="Tetratricopeptide repeat domain"/>
    <property type="match status" value="1"/>
</dbReference>
<dbReference type="InterPro" id="IPR036388">
    <property type="entry name" value="WH-like_DNA-bd_sf"/>
</dbReference>
<name>A0A1G6N2H9_9NOCA</name>
<dbReference type="SUPFAM" id="SSF48452">
    <property type="entry name" value="TPR-like"/>
    <property type="match status" value="1"/>
</dbReference>
<dbReference type="InterPro" id="IPR011990">
    <property type="entry name" value="TPR-like_helical_dom_sf"/>
</dbReference>
<evidence type="ECO:0000259" key="1">
    <source>
        <dbReference type="PROSITE" id="PS50043"/>
    </source>
</evidence>
<dbReference type="STRING" id="168276.SAMN05444580_101400"/>
<dbReference type="InterPro" id="IPR049945">
    <property type="entry name" value="AAA_22"/>
</dbReference>
<dbReference type="GO" id="GO:0043531">
    <property type="term" value="F:ADP binding"/>
    <property type="evidence" value="ECO:0007669"/>
    <property type="project" value="InterPro"/>
</dbReference>
<dbReference type="EMBL" id="FNAB01000001">
    <property type="protein sequence ID" value="SDC62032.1"/>
    <property type="molecule type" value="Genomic_DNA"/>
</dbReference>
<dbReference type="InterPro" id="IPR027417">
    <property type="entry name" value="P-loop_NTPase"/>
</dbReference>